<organism evidence="1 2">
    <name type="scientific">Homarus americanus</name>
    <name type="common">American lobster</name>
    <dbReference type="NCBI Taxonomy" id="6706"/>
    <lineage>
        <taxon>Eukaryota</taxon>
        <taxon>Metazoa</taxon>
        <taxon>Ecdysozoa</taxon>
        <taxon>Arthropoda</taxon>
        <taxon>Crustacea</taxon>
        <taxon>Multicrustacea</taxon>
        <taxon>Malacostraca</taxon>
        <taxon>Eumalacostraca</taxon>
        <taxon>Eucarida</taxon>
        <taxon>Decapoda</taxon>
        <taxon>Pleocyemata</taxon>
        <taxon>Astacidea</taxon>
        <taxon>Nephropoidea</taxon>
        <taxon>Nephropidae</taxon>
        <taxon>Homarus</taxon>
    </lineage>
</organism>
<protein>
    <recommendedName>
        <fullName evidence="3">Cyclic GMP-AMP synthase</fullName>
    </recommendedName>
</protein>
<accession>A0A8J5JA45</accession>
<keyword evidence="2" id="KW-1185">Reference proteome</keyword>
<sequence>MARRNEDVVVRSVLGRLNKVSFAVNQNKELVNKLVTELGHCLQREEGTLKGSTIRHAGSAYENLAVKNQADYDLILQLGEPFVSNNFTIIQDSHERFMLYTLQRRENPLIRNKDIFCSKRGNLKTEELRNDIFERLKKILSTIKVPGMTLKAYPKLAAMQLILTTGNREPIEMDLTPQIVACEWKNCPGLVSLESLPRCLVVYVESNSRRNAPVLYFTPAVLSAQKNEAHEVCNMVSFSLLEKHFLKEEVNIHDMVRLAKLVKDQQNWTNDYGLKSFHLKRLAIKNADTLRTMTTWNGFKALLQFLDVELEEKGGITDCFVNGNFIYYITKPNKVKGFCHALRDVQRWQPDRLNSMV</sequence>
<dbReference type="OrthoDB" id="6379917at2759"/>
<reference evidence="1" key="1">
    <citation type="journal article" date="2021" name="Sci. Adv.">
        <title>The American lobster genome reveals insights on longevity, neural, and immune adaptations.</title>
        <authorList>
            <person name="Polinski J.M."/>
            <person name="Zimin A.V."/>
            <person name="Clark K.F."/>
            <person name="Kohn A.B."/>
            <person name="Sadowski N."/>
            <person name="Timp W."/>
            <person name="Ptitsyn A."/>
            <person name="Khanna P."/>
            <person name="Romanova D.Y."/>
            <person name="Williams P."/>
            <person name="Greenwood S.J."/>
            <person name="Moroz L.L."/>
            <person name="Walt D.R."/>
            <person name="Bodnar A.G."/>
        </authorList>
    </citation>
    <scope>NUCLEOTIDE SEQUENCE</scope>
    <source>
        <strain evidence="1">GMGI-L3</strain>
    </source>
</reference>
<name>A0A8J5JA45_HOMAM</name>
<evidence type="ECO:0008006" key="3">
    <source>
        <dbReference type="Google" id="ProtNLM"/>
    </source>
</evidence>
<comment type="caution">
    <text evidence="1">The sequence shown here is derived from an EMBL/GenBank/DDBJ whole genome shotgun (WGS) entry which is preliminary data.</text>
</comment>
<evidence type="ECO:0000313" key="2">
    <source>
        <dbReference type="Proteomes" id="UP000747542"/>
    </source>
</evidence>
<dbReference type="Proteomes" id="UP000747542">
    <property type="component" value="Unassembled WGS sequence"/>
</dbReference>
<dbReference type="AlphaFoldDB" id="A0A8J5JA45"/>
<proteinExistence type="predicted"/>
<dbReference type="EMBL" id="JAHLQT010043233">
    <property type="protein sequence ID" value="KAG7155087.1"/>
    <property type="molecule type" value="Genomic_DNA"/>
</dbReference>
<gene>
    <name evidence="1" type="ORF">Hamer_G015694</name>
</gene>
<evidence type="ECO:0000313" key="1">
    <source>
        <dbReference type="EMBL" id="KAG7155087.1"/>
    </source>
</evidence>